<dbReference type="GO" id="GO:0030686">
    <property type="term" value="C:90S preribosome"/>
    <property type="evidence" value="ECO:0007669"/>
    <property type="project" value="TreeGrafter"/>
</dbReference>
<evidence type="ECO:0000256" key="1">
    <source>
        <dbReference type="ARBA" id="ARBA00007473"/>
    </source>
</evidence>
<feature type="region of interest" description="Disordered" evidence="2">
    <location>
        <begin position="187"/>
        <end position="259"/>
    </location>
</feature>
<dbReference type="Pfam" id="PF05178">
    <property type="entry name" value="Kri1"/>
    <property type="match status" value="1"/>
</dbReference>
<gene>
    <name evidence="4" type="ORF">IFM89_028027</name>
</gene>
<name>A0A835LKQ9_9MAGN</name>
<feature type="domain" description="Kri1-like C-terminal" evidence="3">
    <location>
        <begin position="126"/>
        <end position="205"/>
    </location>
</feature>
<sequence>MAQAEFERKEELKHLKKKEIEEKLENIRAIAGLTTEDGTCKLNVDDLEEDFDPEEYDRKMNETFDVDYYQAEEIDPGFGSDAREKVLKLKAENKDVDVPVNGEQGEEDLPGKVKGRRNIKSLFGLDKELEEYYKLNYEDTIDDLKTRFKYTSVPSRRFGLSPAELVMMDEKELNQYASLKKLAPYREKEWKVPSSKRYSQKMKNKLAGEGEDLKDKKSGNKHKRKSDVSETGSAEKGESQVDESNGEVGVTEASTLANL</sequence>
<proteinExistence type="inferred from homology"/>
<dbReference type="AlphaFoldDB" id="A0A835LKQ9"/>
<dbReference type="InterPro" id="IPR018034">
    <property type="entry name" value="Kri1"/>
</dbReference>
<keyword evidence="5" id="KW-1185">Reference proteome</keyword>
<dbReference type="OrthoDB" id="10252032at2759"/>
<evidence type="ECO:0000313" key="5">
    <source>
        <dbReference type="Proteomes" id="UP000631114"/>
    </source>
</evidence>
<dbReference type="EMBL" id="JADFTS010000007">
    <property type="protein sequence ID" value="KAF9598495.1"/>
    <property type="molecule type" value="Genomic_DNA"/>
</dbReference>
<dbReference type="PANTHER" id="PTHR14490">
    <property type="entry name" value="ZINC FINGER, ZZ TYPE"/>
    <property type="match status" value="1"/>
</dbReference>
<accession>A0A835LKQ9</accession>
<dbReference type="GO" id="GO:0005730">
    <property type="term" value="C:nucleolus"/>
    <property type="evidence" value="ECO:0007669"/>
    <property type="project" value="TreeGrafter"/>
</dbReference>
<reference evidence="4 5" key="1">
    <citation type="submission" date="2020-10" db="EMBL/GenBank/DDBJ databases">
        <title>The Coptis chinensis genome and diversification of protoberbering-type alkaloids.</title>
        <authorList>
            <person name="Wang B."/>
            <person name="Shu S."/>
            <person name="Song C."/>
            <person name="Liu Y."/>
        </authorList>
    </citation>
    <scope>NUCLEOTIDE SEQUENCE [LARGE SCALE GENOMIC DNA]</scope>
    <source>
        <strain evidence="4">HL-2020</strain>
        <tissue evidence="4">Leaf</tissue>
    </source>
</reference>
<comment type="similarity">
    <text evidence="1">Belongs to the KRI1 family.</text>
</comment>
<dbReference type="InterPro" id="IPR024626">
    <property type="entry name" value="Kri1-like_C"/>
</dbReference>
<feature type="compositionally biased region" description="Basic and acidic residues" evidence="2">
    <location>
        <begin position="206"/>
        <end position="218"/>
    </location>
</feature>
<organism evidence="4 5">
    <name type="scientific">Coptis chinensis</name>
    <dbReference type="NCBI Taxonomy" id="261450"/>
    <lineage>
        <taxon>Eukaryota</taxon>
        <taxon>Viridiplantae</taxon>
        <taxon>Streptophyta</taxon>
        <taxon>Embryophyta</taxon>
        <taxon>Tracheophyta</taxon>
        <taxon>Spermatophyta</taxon>
        <taxon>Magnoliopsida</taxon>
        <taxon>Ranunculales</taxon>
        <taxon>Ranunculaceae</taxon>
        <taxon>Coptidoideae</taxon>
        <taxon>Coptis</taxon>
    </lineage>
</organism>
<dbReference type="Proteomes" id="UP000631114">
    <property type="component" value="Unassembled WGS sequence"/>
</dbReference>
<dbReference type="PANTHER" id="PTHR14490:SF5">
    <property type="entry name" value="PROTEIN KRI1 HOMOLOG"/>
    <property type="match status" value="1"/>
</dbReference>
<dbReference type="Pfam" id="PF12936">
    <property type="entry name" value="Kri1_C"/>
    <property type="match status" value="1"/>
</dbReference>
<protein>
    <recommendedName>
        <fullName evidence="3">Kri1-like C-terminal domain-containing protein</fullName>
    </recommendedName>
</protein>
<evidence type="ECO:0000259" key="3">
    <source>
        <dbReference type="Pfam" id="PF12936"/>
    </source>
</evidence>
<comment type="caution">
    <text evidence="4">The sequence shown here is derived from an EMBL/GenBank/DDBJ whole genome shotgun (WGS) entry which is preliminary data.</text>
</comment>
<evidence type="ECO:0000313" key="4">
    <source>
        <dbReference type="EMBL" id="KAF9598495.1"/>
    </source>
</evidence>
<evidence type="ECO:0000256" key="2">
    <source>
        <dbReference type="SAM" id="MobiDB-lite"/>
    </source>
</evidence>
<dbReference type="GO" id="GO:0000447">
    <property type="term" value="P:endonucleolytic cleavage in ITS1 to separate SSU-rRNA from 5.8S rRNA and LSU-rRNA from tricistronic rRNA transcript (SSU-rRNA, 5.8S rRNA, LSU-rRNA)"/>
    <property type="evidence" value="ECO:0007669"/>
    <property type="project" value="TreeGrafter"/>
</dbReference>